<evidence type="ECO:0000313" key="5">
    <source>
        <dbReference type="EMBL" id="APG47095.1"/>
    </source>
</evidence>
<dbReference type="AlphaFoldDB" id="A0A1L3I4N5"/>
<sequence length="383" mass="41635">MTEGLDLATLMSAVLGNANGAITPPIVQSSLFSFDSYEAFEDRMAGRSNTAIYTRVQNPTVAAFEGLMADAEQGEAAVGFASGMAAISSTLLAFVKPGHRIACVEHVYPDSYRFMERILRPFGVEVDYFSAEQFENDPDLLQGVQLAYLESPSSILFKPLNLSKVTAHAKRHDVLTMIDNSWASPVFQKPLTQGVDIVLHSASKYISGHSDTVAGVVVASQKHIDQIRDLTLSLLGGKLAPFEAFLLTRGLRTLSVRMRQHEATANLFIDRLSALPQVRRVHSPGPNDVPGLTGRSGLLSIEFDDSIDIPTFSNALKHFRLGVSWGGFESLILPARVGLAQIGEENSMQRFGVSPNLVRLNLGLEEAEDLWADFTSALTTGAR</sequence>
<accession>A0A1L3I4N5</accession>
<dbReference type="GO" id="GO:0030170">
    <property type="term" value="F:pyridoxal phosphate binding"/>
    <property type="evidence" value="ECO:0007669"/>
    <property type="project" value="InterPro"/>
</dbReference>
<dbReference type="GO" id="GO:0019346">
    <property type="term" value="P:transsulfuration"/>
    <property type="evidence" value="ECO:0007669"/>
    <property type="project" value="InterPro"/>
</dbReference>
<evidence type="ECO:0000256" key="3">
    <source>
        <dbReference type="PIRSR" id="PIRSR001434-2"/>
    </source>
</evidence>
<comment type="similarity">
    <text evidence="4">Belongs to the trans-sulfuration enzymes family.</text>
</comment>
<dbReference type="PANTHER" id="PTHR11808">
    <property type="entry name" value="TRANS-SULFURATION ENZYME FAMILY MEMBER"/>
    <property type="match status" value="1"/>
</dbReference>
<comment type="cofactor">
    <cofactor evidence="1 4">
        <name>pyridoxal 5'-phosphate</name>
        <dbReference type="ChEBI" id="CHEBI:597326"/>
    </cofactor>
</comment>
<evidence type="ECO:0000256" key="1">
    <source>
        <dbReference type="ARBA" id="ARBA00001933"/>
    </source>
</evidence>
<evidence type="ECO:0000313" key="6">
    <source>
        <dbReference type="Proteomes" id="UP000183859"/>
    </source>
</evidence>
<dbReference type="GO" id="GO:0016846">
    <property type="term" value="F:carbon-sulfur lyase activity"/>
    <property type="evidence" value="ECO:0007669"/>
    <property type="project" value="TreeGrafter"/>
</dbReference>
<dbReference type="RefSeq" id="WP_072504680.1">
    <property type="nucleotide sequence ID" value="NZ_CP016364.1"/>
</dbReference>
<organism evidence="5 6">
    <name type="scientific">Phaeobacter porticola</name>
    <dbReference type="NCBI Taxonomy" id="1844006"/>
    <lineage>
        <taxon>Bacteria</taxon>
        <taxon>Pseudomonadati</taxon>
        <taxon>Pseudomonadota</taxon>
        <taxon>Alphaproteobacteria</taxon>
        <taxon>Rhodobacterales</taxon>
        <taxon>Roseobacteraceae</taxon>
        <taxon>Phaeobacter</taxon>
    </lineage>
</organism>
<dbReference type="InterPro" id="IPR000277">
    <property type="entry name" value="Cys/Met-Metab_PyrdxlP-dep_enz"/>
</dbReference>
<dbReference type="InterPro" id="IPR015424">
    <property type="entry name" value="PyrdxlP-dep_Trfase"/>
</dbReference>
<gene>
    <name evidence="5" type="ORF">PhaeoP97_01679</name>
</gene>
<dbReference type="STRING" id="1844006.PhaeoP97_01679"/>
<feature type="modified residue" description="N6-(pyridoxal phosphate)lysine" evidence="3">
    <location>
        <position position="204"/>
    </location>
</feature>
<dbReference type="PANTHER" id="PTHR11808:SF80">
    <property type="entry name" value="CYSTATHIONINE GAMMA-LYASE"/>
    <property type="match status" value="1"/>
</dbReference>
<dbReference type="InterPro" id="IPR015421">
    <property type="entry name" value="PyrdxlP-dep_Trfase_major"/>
</dbReference>
<dbReference type="Proteomes" id="UP000183859">
    <property type="component" value="Chromosome"/>
</dbReference>
<evidence type="ECO:0000256" key="4">
    <source>
        <dbReference type="RuleBase" id="RU362118"/>
    </source>
</evidence>
<protein>
    <submittedName>
        <fullName evidence="5">Putative pyridoxal phosphate-dependent transferase</fullName>
    </submittedName>
</protein>
<name>A0A1L3I4N5_9RHOB</name>
<proteinExistence type="inferred from homology"/>
<dbReference type="NCBIfam" id="NF004627">
    <property type="entry name" value="PRK05968.1"/>
    <property type="match status" value="1"/>
</dbReference>
<dbReference type="GO" id="GO:0005737">
    <property type="term" value="C:cytoplasm"/>
    <property type="evidence" value="ECO:0007669"/>
    <property type="project" value="TreeGrafter"/>
</dbReference>
<keyword evidence="6" id="KW-1185">Reference proteome</keyword>
<dbReference type="OrthoDB" id="9805807at2"/>
<dbReference type="Gene3D" id="3.90.1150.10">
    <property type="entry name" value="Aspartate Aminotransferase, domain 1"/>
    <property type="match status" value="1"/>
</dbReference>
<reference evidence="6" key="1">
    <citation type="submission" date="2016-07" db="EMBL/GenBank/DDBJ databases">
        <title>Phaeobacter portensis sp. nov., a tropodithietic acid producing bacterium isolated from a German harbor.</title>
        <authorList>
            <person name="Freese H.M."/>
            <person name="Bunk B."/>
            <person name="Breider S."/>
            <person name="Brinkhoff T."/>
        </authorList>
    </citation>
    <scope>NUCLEOTIDE SEQUENCE [LARGE SCALE GENOMIC DNA]</scope>
    <source>
        <strain evidence="6">P97</strain>
    </source>
</reference>
<dbReference type="GO" id="GO:0016740">
    <property type="term" value="F:transferase activity"/>
    <property type="evidence" value="ECO:0007669"/>
    <property type="project" value="UniProtKB-KW"/>
</dbReference>
<dbReference type="FunFam" id="3.40.640.10:FF:000046">
    <property type="entry name" value="Cystathionine gamma-lyase"/>
    <property type="match status" value="1"/>
</dbReference>
<dbReference type="KEGG" id="php:PhaeoP97_01679"/>
<dbReference type="Gene3D" id="3.40.640.10">
    <property type="entry name" value="Type I PLP-dependent aspartate aminotransferase-like (Major domain)"/>
    <property type="match status" value="1"/>
</dbReference>
<evidence type="ECO:0000256" key="2">
    <source>
        <dbReference type="ARBA" id="ARBA00022898"/>
    </source>
</evidence>
<dbReference type="SUPFAM" id="SSF53383">
    <property type="entry name" value="PLP-dependent transferases"/>
    <property type="match status" value="1"/>
</dbReference>
<dbReference type="PIRSF" id="PIRSF001434">
    <property type="entry name" value="CGS"/>
    <property type="match status" value="1"/>
</dbReference>
<keyword evidence="2 3" id="KW-0663">Pyridoxal phosphate</keyword>
<dbReference type="InterPro" id="IPR015422">
    <property type="entry name" value="PyrdxlP-dep_Trfase_small"/>
</dbReference>
<dbReference type="Pfam" id="PF01053">
    <property type="entry name" value="Cys_Met_Meta_PP"/>
    <property type="match status" value="1"/>
</dbReference>
<dbReference type="EMBL" id="CP016364">
    <property type="protein sequence ID" value="APG47095.1"/>
    <property type="molecule type" value="Genomic_DNA"/>
</dbReference>
<keyword evidence="5" id="KW-0808">Transferase</keyword>